<protein>
    <recommendedName>
        <fullName evidence="10">Glutathione synthetase</fullName>
        <ecNumber evidence="10">6.3.2.3</ecNumber>
    </recommendedName>
    <alternativeName>
        <fullName evidence="10">GSH synthetase</fullName>
        <shortName evidence="10">GSH-S</shortName>
        <shortName evidence="10">GSHase</shortName>
    </alternativeName>
    <alternativeName>
        <fullName evidence="10">Glutathione synthase</fullName>
    </alternativeName>
</protein>
<evidence type="ECO:0000256" key="8">
    <source>
        <dbReference type="ARBA" id="ARBA00022842"/>
    </source>
</evidence>
<dbReference type="InterPro" id="IPR004218">
    <property type="entry name" value="GSHS_ATP-bd"/>
</dbReference>
<evidence type="ECO:0000256" key="3">
    <source>
        <dbReference type="ARBA" id="ARBA00022598"/>
    </source>
</evidence>
<dbReference type="HAMAP" id="MF_00162">
    <property type="entry name" value="GSH_S"/>
    <property type="match status" value="1"/>
</dbReference>
<keyword evidence="7 10" id="KW-0067">ATP-binding</keyword>
<evidence type="ECO:0000256" key="7">
    <source>
        <dbReference type="ARBA" id="ARBA00022840"/>
    </source>
</evidence>
<accession>A0ABS6URB7</accession>
<evidence type="ECO:0000256" key="2">
    <source>
        <dbReference type="ARBA" id="ARBA00001946"/>
    </source>
</evidence>
<keyword evidence="9" id="KW-0464">Manganese</keyword>
<dbReference type="PANTHER" id="PTHR21621:SF4">
    <property type="entry name" value="GLUTATHIONE SYNTHETASE"/>
    <property type="match status" value="1"/>
</dbReference>
<keyword evidence="6 10" id="KW-0547">Nucleotide-binding</keyword>
<keyword evidence="8" id="KW-0460">Magnesium</keyword>
<evidence type="ECO:0000256" key="1">
    <source>
        <dbReference type="ARBA" id="ARBA00001936"/>
    </source>
</evidence>
<dbReference type="GO" id="GO:0004363">
    <property type="term" value="F:glutathione synthase activity"/>
    <property type="evidence" value="ECO:0007669"/>
    <property type="project" value="UniProtKB-EC"/>
</dbReference>
<name>A0ABS6URB7_9PSEU</name>
<comment type="similarity">
    <text evidence="10">Belongs to the prokaryotic GSH synthase family.</text>
</comment>
<organism evidence="12 13">
    <name type="scientific">Pseudonocardia abyssalis</name>
    <dbReference type="NCBI Taxonomy" id="2792008"/>
    <lineage>
        <taxon>Bacteria</taxon>
        <taxon>Bacillati</taxon>
        <taxon>Actinomycetota</taxon>
        <taxon>Actinomycetes</taxon>
        <taxon>Pseudonocardiales</taxon>
        <taxon>Pseudonocardiaceae</taxon>
        <taxon>Pseudonocardia</taxon>
    </lineage>
</organism>
<keyword evidence="5" id="KW-0479">Metal-binding</keyword>
<dbReference type="NCBIfam" id="TIGR01380">
    <property type="entry name" value="glut_syn"/>
    <property type="match status" value="1"/>
</dbReference>
<evidence type="ECO:0000313" key="13">
    <source>
        <dbReference type="Proteomes" id="UP000694287"/>
    </source>
</evidence>
<evidence type="ECO:0000256" key="6">
    <source>
        <dbReference type="ARBA" id="ARBA00022741"/>
    </source>
</evidence>
<dbReference type="InterPro" id="IPR006284">
    <property type="entry name" value="Glut_synth_pro"/>
</dbReference>
<comment type="caution">
    <text evidence="12">The sequence shown here is derived from an EMBL/GenBank/DDBJ whole genome shotgun (WGS) entry which is preliminary data.</text>
</comment>
<evidence type="ECO:0000256" key="5">
    <source>
        <dbReference type="ARBA" id="ARBA00022723"/>
    </source>
</evidence>
<feature type="domain" description="ATP-grasp" evidence="11">
    <location>
        <begin position="146"/>
        <end position="330"/>
    </location>
</feature>
<dbReference type="InterPro" id="IPR011761">
    <property type="entry name" value="ATP-grasp"/>
</dbReference>
<keyword evidence="13" id="KW-1185">Reference proteome</keyword>
<dbReference type="PANTHER" id="PTHR21621">
    <property type="entry name" value="RIBOSOMAL PROTEIN S6 MODIFICATION PROTEIN"/>
    <property type="match status" value="1"/>
</dbReference>
<dbReference type="PROSITE" id="PS50975">
    <property type="entry name" value="ATP_GRASP"/>
    <property type="match status" value="1"/>
</dbReference>
<comment type="pathway">
    <text evidence="10">Sulfur metabolism; glutathione biosynthesis; glutathione from L-cysteine and L-glutamate: step 2/2.</text>
</comment>
<dbReference type="InterPro" id="IPR004215">
    <property type="entry name" value="GSHS_N"/>
</dbReference>
<dbReference type="Pfam" id="PF02951">
    <property type="entry name" value="GSH-S_N"/>
    <property type="match status" value="1"/>
</dbReference>
<dbReference type="EC" id="6.3.2.3" evidence="10"/>
<reference evidence="12 13" key="1">
    <citation type="submission" date="2020-11" db="EMBL/GenBank/DDBJ databases">
        <title>Pseudonocardia abyssalis sp. nov. and Pseudonocardia oceani sp. nov., description and phylogenomic analysis of two novel actinomycetes isolated from the deep Southern Ocean.</title>
        <authorList>
            <person name="Parra J."/>
        </authorList>
    </citation>
    <scope>NUCLEOTIDE SEQUENCE [LARGE SCALE GENOMIC DNA]</scope>
    <source>
        <strain evidence="12 13">KRD-168</strain>
    </source>
</reference>
<dbReference type="Pfam" id="PF02955">
    <property type="entry name" value="GSH-S_ATP"/>
    <property type="match status" value="1"/>
</dbReference>
<evidence type="ECO:0000256" key="10">
    <source>
        <dbReference type="HAMAP-Rule" id="MF_00162"/>
    </source>
</evidence>
<keyword evidence="4 10" id="KW-0317">Glutathione biosynthesis</keyword>
<comment type="catalytic activity">
    <reaction evidence="10">
        <text>gamma-L-glutamyl-L-cysteine + glycine + ATP = glutathione + ADP + phosphate + H(+)</text>
        <dbReference type="Rhea" id="RHEA:13557"/>
        <dbReference type="ChEBI" id="CHEBI:15378"/>
        <dbReference type="ChEBI" id="CHEBI:30616"/>
        <dbReference type="ChEBI" id="CHEBI:43474"/>
        <dbReference type="ChEBI" id="CHEBI:57305"/>
        <dbReference type="ChEBI" id="CHEBI:57925"/>
        <dbReference type="ChEBI" id="CHEBI:58173"/>
        <dbReference type="ChEBI" id="CHEBI:456216"/>
        <dbReference type="EC" id="6.3.2.3"/>
    </reaction>
</comment>
<keyword evidence="3 10" id="KW-0436">Ligase</keyword>
<proteinExistence type="inferred from homology"/>
<evidence type="ECO:0000313" key="12">
    <source>
        <dbReference type="EMBL" id="MBW0134800.1"/>
    </source>
</evidence>
<comment type="cofactor">
    <cofactor evidence="1">
        <name>Mn(2+)</name>
        <dbReference type="ChEBI" id="CHEBI:29035"/>
    </cofactor>
</comment>
<dbReference type="EMBL" id="JADQDK010000001">
    <property type="protein sequence ID" value="MBW0134800.1"/>
    <property type="molecule type" value="Genomic_DNA"/>
</dbReference>
<dbReference type="Proteomes" id="UP000694287">
    <property type="component" value="Unassembled WGS sequence"/>
</dbReference>
<dbReference type="NCBIfam" id="NF003573">
    <property type="entry name" value="PRK05246.1"/>
    <property type="match status" value="1"/>
</dbReference>
<comment type="cofactor">
    <cofactor evidence="2">
        <name>Mg(2+)</name>
        <dbReference type="ChEBI" id="CHEBI:18420"/>
    </cofactor>
</comment>
<sequence length="338" mass="36402">MSTSHSSSRANPQLHLVFVIDEIDSLDAAHDTSVALMESAQARGHRILVTTMGALGVSHGRAVAVCTPVQVRPATLHGGRWRAEQNWYSAGAPERWVLDLVDAVFVRTDPPVDAAYLRGTYVLDLVDERRTIMINDPAGLRNANEKLFSLQFPELCPDTVVSSDIAEIVDVTGVWGAAVVKPTDGMAGRGIMLLRPDDPNLRSILEAATSRGRDHVVVQRFIPESVDGDRRVIVLDGAPIGVVRRVASGGEFRCNMAAGASVVADSVTPRDKEICTRIADRLAANGLIFVGIDVIGDYLTEINVTSPTGVREIDAFSGTRLSDDVVAWVETRHAALHG</sequence>
<evidence type="ECO:0000256" key="9">
    <source>
        <dbReference type="ARBA" id="ARBA00023211"/>
    </source>
</evidence>
<evidence type="ECO:0000259" key="11">
    <source>
        <dbReference type="PROSITE" id="PS50975"/>
    </source>
</evidence>
<gene>
    <name evidence="10 12" type="primary">gshB</name>
    <name evidence="12" type="ORF">I4I81_11085</name>
</gene>
<dbReference type="RefSeq" id="WP_218600735.1">
    <property type="nucleotide sequence ID" value="NZ_JADQDJ010000002.1"/>
</dbReference>
<evidence type="ECO:0000256" key="4">
    <source>
        <dbReference type="ARBA" id="ARBA00022684"/>
    </source>
</evidence>